<dbReference type="EMBL" id="VIWX01000002">
    <property type="protein sequence ID" value="TWF95776.1"/>
    <property type="molecule type" value="Genomic_DNA"/>
</dbReference>
<dbReference type="InterPro" id="IPR000515">
    <property type="entry name" value="MetI-like"/>
</dbReference>
<comment type="subcellular location">
    <subcellularLocation>
        <location evidence="1 7">Cell membrane</location>
        <topology evidence="1 7">Multi-pass membrane protein</topology>
    </subcellularLocation>
</comment>
<dbReference type="SUPFAM" id="SSF161098">
    <property type="entry name" value="MetI-like"/>
    <property type="match status" value="1"/>
</dbReference>
<evidence type="ECO:0000256" key="5">
    <source>
        <dbReference type="ARBA" id="ARBA00022989"/>
    </source>
</evidence>
<dbReference type="RefSeq" id="WP_145738938.1">
    <property type="nucleotide sequence ID" value="NZ_VIWX01000002.1"/>
</dbReference>
<feature type="transmembrane region" description="Helical" evidence="7">
    <location>
        <begin position="246"/>
        <end position="266"/>
    </location>
</feature>
<dbReference type="GO" id="GO:0055085">
    <property type="term" value="P:transmembrane transport"/>
    <property type="evidence" value="ECO:0007669"/>
    <property type="project" value="InterPro"/>
</dbReference>
<dbReference type="Pfam" id="PF00528">
    <property type="entry name" value="BPD_transp_1"/>
    <property type="match status" value="1"/>
</dbReference>
<comment type="similarity">
    <text evidence="7">Belongs to the binding-protein-dependent transport system permease family.</text>
</comment>
<keyword evidence="3" id="KW-1003">Cell membrane</keyword>
<accession>A0A561U8T2</accession>
<feature type="transmembrane region" description="Helical" evidence="7">
    <location>
        <begin position="186"/>
        <end position="206"/>
    </location>
</feature>
<dbReference type="Proteomes" id="UP000316184">
    <property type="component" value="Unassembled WGS sequence"/>
</dbReference>
<evidence type="ECO:0000259" key="9">
    <source>
        <dbReference type="PROSITE" id="PS50928"/>
    </source>
</evidence>
<reference evidence="10 11" key="1">
    <citation type="submission" date="2019-06" db="EMBL/GenBank/DDBJ databases">
        <title>Sequencing the genomes of 1000 actinobacteria strains.</title>
        <authorList>
            <person name="Klenk H.-P."/>
        </authorList>
    </citation>
    <scope>NUCLEOTIDE SEQUENCE [LARGE SCALE GENOMIC DNA]</scope>
    <source>
        <strain evidence="10 11">DSM 46699</strain>
    </source>
</reference>
<keyword evidence="6 7" id="KW-0472">Membrane</keyword>
<keyword evidence="5 7" id="KW-1133">Transmembrane helix</keyword>
<dbReference type="Gene3D" id="1.10.3720.10">
    <property type="entry name" value="MetI-like"/>
    <property type="match status" value="1"/>
</dbReference>
<evidence type="ECO:0000256" key="1">
    <source>
        <dbReference type="ARBA" id="ARBA00004651"/>
    </source>
</evidence>
<feature type="transmembrane region" description="Helical" evidence="7">
    <location>
        <begin position="99"/>
        <end position="124"/>
    </location>
</feature>
<dbReference type="PROSITE" id="PS50928">
    <property type="entry name" value="ABC_TM1"/>
    <property type="match status" value="1"/>
</dbReference>
<keyword evidence="11" id="KW-1185">Reference proteome</keyword>
<comment type="caution">
    <text evidence="10">The sequence shown here is derived from an EMBL/GenBank/DDBJ whole genome shotgun (WGS) entry which is preliminary data.</text>
</comment>
<feature type="transmembrane region" description="Helical" evidence="7">
    <location>
        <begin position="136"/>
        <end position="156"/>
    </location>
</feature>
<organism evidence="10 11">
    <name type="scientific">Saccharopolyspora dendranthemae</name>
    <dbReference type="NCBI Taxonomy" id="1181886"/>
    <lineage>
        <taxon>Bacteria</taxon>
        <taxon>Bacillati</taxon>
        <taxon>Actinomycetota</taxon>
        <taxon>Actinomycetes</taxon>
        <taxon>Pseudonocardiales</taxon>
        <taxon>Pseudonocardiaceae</taxon>
        <taxon>Saccharopolyspora</taxon>
    </lineage>
</organism>
<evidence type="ECO:0000256" key="2">
    <source>
        <dbReference type="ARBA" id="ARBA00022448"/>
    </source>
</evidence>
<dbReference type="PANTHER" id="PTHR30193">
    <property type="entry name" value="ABC TRANSPORTER PERMEASE PROTEIN"/>
    <property type="match status" value="1"/>
</dbReference>
<protein>
    <submittedName>
        <fullName evidence="10">Carbohydrate ABC transporter membrane protein 1 (CUT1 family)</fullName>
    </submittedName>
</protein>
<feature type="domain" description="ABC transmembrane type-1" evidence="9">
    <location>
        <begin position="99"/>
        <end position="314"/>
    </location>
</feature>
<evidence type="ECO:0000313" key="10">
    <source>
        <dbReference type="EMBL" id="TWF95776.1"/>
    </source>
</evidence>
<dbReference type="AlphaFoldDB" id="A0A561U8T2"/>
<evidence type="ECO:0000256" key="7">
    <source>
        <dbReference type="RuleBase" id="RU363032"/>
    </source>
</evidence>
<dbReference type="PANTHER" id="PTHR30193:SF37">
    <property type="entry name" value="INNER MEMBRANE ABC TRANSPORTER PERMEASE PROTEIN YCJO"/>
    <property type="match status" value="1"/>
</dbReference>
<evidence type="ECO:0000256" key="6">
    <source>
        <dbReference type="ARBA" id="ARBA00023136"/>
    </source>
</evidence>
<dbReference type="CDD" id="cd06261">
    <property type="entry name" value="TM_PBP2"/>
    <property type="match status" value="1"/>
</dbReference>
<evidence type="ECO:0000313" key="11">
    <source>
        <dbReference type="Proteomes" id="UP000316184"/>
    </source>
</evidence>
<feature type="transmembrane region" description="Helical" evidence="7">
    <location>
        <begin position="30"/>
        <end position="52"/>
    </location>
</feature>
<dbReference type="OrthoDB" id="34224at2"/>
<feature type="region of interest" description="Disordered" evidence="8">
    <location>
        <begin position="1"/>
        <end position="24"/>
    </location>
</feature>
<dbReference type="InterPro" id="IPR035906">
    <property type="entry name" value="MetI-like_sf"/>
</dbReference>
<evidence type="ECO:0000256" key="8">
    <source>
        <dbReference type="SAM" id="MobiDB-lite"/>
    </source>
</evidence>
<keyword evidence="2 7" id="KW-0813">Transport</keyword>
<feature type="compositionally biased region" description="Pro residues" evidence="8">
    <location>
        <begin position="9"/>
        <end position="19"/>
    </location>
</feature>
<sequence length="323" mass="35806">MTSTAAPSPARPTAPPPTPPRRRWTPSRKLLPYLLVAPALCFELLVHLLPMLGGLYMSVLELTQFYLRDWLNAPLAGLANFRFALDFDSAVGVTLLRSFAVTAGFSILTVGLSWLLGVFAATLLQRSFRGRAVLRTLFLVPYALPVYTAAMIWKFLLDQDDGMVNATLGGLGLTDGQTFWLLGDNAFLATVATATWRLWPFAFLVLMAGMQSIPHDVYESATVDGAGLWQQFRSITLPMLRPVNQVLVLVLFLWTFNDFNVPYILFDKSVPNAANLLSIHIYNNSFITWNFGLGSAMSTLLLLFLLVVTAGYLAFTSRRMKDA</sequence>
<feature type="transmembrane region" description="Helical" evidence="7">
    <location>
        <begin position="286"/>
        <end position="315"/>
    </location>
</feature>
<evidence type="ECO:0000256" key="4">
    <source>
        <dbReference type="ARBA" id="ARBA00022692"/>
    </source>
</evidence>
<proteinExistence type="inferred from homology"/>
<evidence type="ECO:0000256" key="3">
    <source>
        <dbReference type="ARBA" id="ARBA00022475"/>
    </source>
</evidence>
<dbReference type="GO" id="GO:0005886">
    <property type="term" value="C:plasma membrane"/>
    <property type="evidence" value="ECO:0007669"/>
    <property type="project" value="UniProtKB-SubCell"/>
</dbReference>
<keyword evidence="4 7" id="KW-0812">Transmembrane</keyword>
<gene>
    <name evidence="10" type="ORF">FHU35_12776</name>
</gene>
<name>A0A561U8T2_9PSEU</name>
<dbReference type="InterPro" id="IPR051393">
    <property type="entry name" value="ABC_transporter_permease"/>
</dbReference>